<evidence type="ECO:0000259" key="4">
    <source>
        <dbReference type="Pfam" id="PF00501"/>
    </source>
</evidence>
<evidence type="ECO:0000259" key="5">
    <source>
        <dbReference type="Pfam" id="PF13193"/>
    </source>
</evidence>
<dbReference type="InterPro" id="IPR025110">
    <property type="entry name" value="AMP-bd_C"/>
</dbReference>
<evidence type="ECO:0000313" key="6">
    <source>
        <dbReference type="EMBL" id="KAJ4487169.1"/>
    </source>
</evidence>
<evidence type="ECO:0000256" key="3">
    <source>
        <dbReference type="SAM" id="MobiDB-lite"/>
    </source>
</evidence>
<dbReference type="PANTHER" id="PTHR24096:SF149">
    <property type="entry name" value="AMP-BINDING DOMAIN-CONTAINING PROTEIN-RELATED"/>
    <property type="match status" value="1"/>
</dbReference>
<evidence type="ECO:0000256" key="2">
    <source>
        <dbReference type="ARBA" id="ARBA00022598"/>
    </source>
</evidence>
<reference evidence="6" key="1">
    <citation type="submission" date="2022-08" db="EMBL/GenBank/DDBJ databases">
        <authorList>
            <consortium name="DOE Joint Genome Institute"/>
            <person name="Min B."/>
            <person name="Riley R."/>
            <person name="Sierra-Patev S."/>
            <person name="Naranjo-Ortiz M."/>
            <person name="Looney B."/>
            <person name="Konkel Z."/>
            <person name="Slot J.C."/>
            <person name="Sakamoto Y."/>
            <person name="Steenwyk J.L."/>
            <person name="Rokas A."/>
            <person name="Carro J."/>
            <person name="Camarero S."/>
            <person name="Ferreira P."/>
            <person name="Molpeceres G."/>
            <person name="Ruiz-Duenas F.J."/>
            <person name="Serrano A."/>
            <person name="Henrissat B."/>
            <person name="Drula E."/>
            <person name="Hughes K.W."/>
            <person name="Mata J.L."/>
            <person name="Ishikawa N.K."/>
            <person name="Vargas-Isla R."/>
            <person name="Ushijima S."/>
            <person name="Smith C.A."/>
            <person name="Ahrendt S."/>
            <person name="Andreopoulos W."/>
            <person name="He G."/>
            <person name="Labutti K."/>
            <person name="Lipzen A."/>
            <person name="Ng V."/>
            <person name="Sandor L."/>
            <person name="Barry K."/>
            <person name="Martinez A.T."/>
            <person name="Xiao Y."/>
            <person name="Gibbons J.G."/>
            <person name="Terashima K."/>
            <person name="Hibbett D.S."/>
            <person name="Grigoriev I.V."/>
        </authorList>
    </citation>
    <scope>NUCLEOTIDE SEQUENCE</scope>
    <source>
        <strain evidence="6">Sp2 HRB7682 ss15</strain>
    </source>
</reference>
<name>A0A9W9DUT2_9AGAR</name>
<dbReference type="InterPro" id="IPR042099">
    <property type="entry name" value="ANL_N_sf"/>
</dbReference>
<dbReference type="InterPro" id="IPR045851">
    <property type="entry name" value="AMP-bd_C_sf"/>
</dbReference>
<reference evidence="6" key="2">
    <citation type="journal article" date="2023" name="Proc. Natl. Acad. Sci. U.S.A.">
        <title>A global phylogenomic analysis of the shiitake genus Lentinula.</title>
        <authorList>
            <person name="Sierra-Patev S."/>
            <person name="Min B."/>
            <person name="Naranjo-Ortiz M."/>
            <person name="Looney B."/>
            <person name="Konkel Z."/>
            <person name="Slot J.C."/>
            <person name="Sakamoto Y."/>
            <person name="Steenwyk J.L."/>
            <person name="Rokas A."/>
            <person name="Carro J."/>
            <person name="Camarero S."/>
            <person name="Ferreira P."/>
            <person name="Molpeceres G."/>
            <person name="Ruiz-Duenas F.J."/>
            <person name="Serrano A."/>
            <person name="Henrissat B."/>
            <person name="Drula E."/>
            <person name="Hughes K.W."/>
            <person name="Mata J.L."/>
            <person name="Ishikawa N.K."/>
            <person name="Vargas-Isla R."/>
            <person name="Ushijima S."/>
            <person name="Smith C.A."/>
            <person name="Donoghue J."/>
            <person name="Ahrendt S."/>
            <person name="Andreopoulos W."/>
            <person name="He G."/>
            <person name="LaButti K."/>
            <person name="Lipzen A."/>
            <person name="Ng V."/>
            <person name="Riley R."/>
            <person name="Sandor L."/>
            <person name="Barry K."/>
            <person name="Martinez A.T."/>
            <person name="Xiao Y."/>
            <person name="Gibbons J.G."/>
            <person name="Terashima K."/>
            <person name="Grigoriev I.V."/>
            <person name="Hibbett D."/>
        </authorList>
    </citation>
    <scope>NUCLEOTIDE SEQUENCE</scope>
    <source>
        <strain evidence="6">Sp2 HRB7682 ss15</strain>
    </source>
</reference>
<dbReference type="Gene3D" id="3.30.300.30">
    <property type="match status" value="1"/>
</dbReference>
<proteinExistence type="inferred from homology"/>
<keyword evidence="2" id="KW-0436">Ligase</keyword>
<dbReference type="EMBL" id="JANVFS010000009">
    <property type="protein sequence ID" value="KAJ4487169.1"/>
    <property type="molecule type" value="Genomic_DNA"/>
</dbReference>
<dbReference type="PANTHER" id="PTHR24096">
    <property type="entry name" value="LONG-CHAIN-FATTY-ACID--COA LIGASE"/>
    <property type="match status" value="1"/>
</dbReference>
<sequence length="565" mass="61741">MGPRIYDSSYPSVPLLTRSIFTHLLSVDPNTGKIGGFPAQEKVFVDAVTGISISRQDLRTLSLKFGYGLRHDPRVKARRGDVVLVFSPNSLQYPVYILGAIAAATMIITTSENLSVALEMLIVGLGLSQADAENRIIISQNSLAWASGLVSSRSEGKATRDLITFDQLLGIGELQNEEEFDGESAQETALLCYSSGTTGQPKGVETTHQNLTTATETIDLVLGYKAGDQLLIFLPFYHIYGAVSGLLFPIFCGTTTVIMARFDLIDFCVAVERYRITAVLVVPPVMLAIARHPAIDKFDLSSIWLLFSSAAPVSPTLIKEAKKRLLAKRKPEETLYITEGYGMTECSPASHILPLDSSVLKMGSVGVLLPNYQARLVADDSGETEVDAEEGIPGELWLKGPSVMKGYLNNPTANKDSFSADRWYKTGDICVRDKEGFYYIVDRKKELIKYKGFQVPPAELESVLITHPEVADAAVIGVHNKNDMTELPRAYVVHPLPAKISTPESKKAFEKSVAKWMESKVARHKYLRGGVMAIGEIPRSGCGEDPSTRASCNGKERAGSEQIIK</sequence>
<dbReference type="PROSITE" id="PS00455">
    <property type="entry name" value="AMP_BINDING"/>
    <property type="match status" value="1"/>
</dbReference>
<evidence type="ECO:0000256" key="1">
    <source>
        <dbReference type="ARBA" id="ARBA00006432"/>
    </source>
</evidence>
<dbReference type="InterPro" id="IPR020845">
    <property type="entry name" value="AMP-binding_CS"/>
</dbReference>
<feature type="compositionally biased region" description="Basic and acidic residues" evidence="3">
    <location>
        <begin position="554"/>
        <end position="565"/>
    </location>
</feature>
<feature type="domain" description="AMP-binding enzyme C-terminal" evidence="5">
    <location>
        <begin position="459"/>
        <end position="543"/>
    </location>
</feature>
<dbReference type="SUPFAM" id="SSF56801">
    <property type="entry name" value="Acetyl-CoA synthetase-like"/>
    <property type="match status" value="1"/>
</dbReference>
<comment type="similarity">
    <text evidence="1">Belongs to the ATP-dependent AMP-binding enzyme family.</text>
</comment>
<gene>
    <name evidence="6" type="ORF">C8J55DRAFT_604288</name>
</gene>
<feature type="domain" description="AMP-dependent synthetase/ligase" evidence="4">
    <location>
        <begin position="44"/>
        <end position="408"/>
    </location>
</feature>
<accession>A0A9W9DUT2</accession>
<dbReference type="Gene3D" id="3.40.50.12780">
    <property type="entry name" value="N-terminal domain of ligase-like"/>
    <property type="match status" value="1"/>
</dbReference>
<dbReference type="Pfam" id="PF00501">
    <property type="entry name" value="AMP-binding"/>
    <property type="match status" value="1"/>
</dbReference>
<comment type="caution">
    <text evidence="6">The sequence shown here is derived from an EMBL/GenBank/DDBJ whole genome shotgun (WGS) entry which is preliminary data.</text>
</comment>
<organism evidence="6 7">
    <name type="scientific">Lentinula lateritia</name>
    <dbReference type="NCBI Taxonomy" id="40482"/>
    <lineage>
        <taxon>Eukaryota</taxon>
        <taxon>Fungi</taxon>
        <taxon>Dikarya</taxon>
        <taxon>Basidiomycota</taxon>
        <taxon>Agaricomycotina</taxon>
        <taxon>Agaricomycetes</taxon>
        <taxon>Agaricomycetidae</taxon>
        <taxon>Agaricales</taxon>
        <taxon>Marasmiineae</taxon>
        <taxon>Omphalotaceae</taxon>
        <taxon>Lentinula</taxon>
    </lineage>
</organism>
<feature type="region of interest" description="Disordered" evidence="3">
    <location>
        <begin position="539"/>
        <end position="565"/>
    </location>
</feature>
<dbReference type="Proteomes" id="UP001150238">
    <property type="component" value="Unassembled WGS sequence"/>
</dbReference>
<protein>
    <submittedName>
        <fullName evidence="6">AMP binding protein</fullName>
    </submittedName>
</protein>
<evidence type="ECO:0000313" key="7">
    <source>
        <dbReference type="Proteomes" id="UP001150238"/>
    </source>
</evidence>
<dbReference type="Pfam" id="PF13193">
    <property type="entry name" value="AMP-binding_C"/>
    <property type="match status" value="1"/>
</dbReference>
<dbReference type="InterPro" id="IPR000873">
    <property type="entry name" value="AMP-dep_synth/lig_dom"/>
</dbReference>
<dbReference type="AlphaFoldDB" id="A0A9W9DUT2"/>
<dbReference type="GO" id="GO:0016405">
    <property type="term" value="F:CoA-ligase activity"/>
    <property type="evidence" value="ECO:0007669"/>
    <property type="project" value="TreeGrafter"/>
</dbReference>